<dbReference type="EMBL" id="MG598531">
    <property type="protein sequence ID" value="AWD77410.1"/>
    <property type="molecule type" value="Genomic_DNA"/>
</dbReference>
<reference evidence="1" key="1">
    <citation type="submission" date="2017-12" db="EMBL/GenBank/DDBJ databases">
        <title>Complete Sequences of the chloroplast DNA of the Grateloupia filicina.</title>
        <authorList>
            <person name="Liu T."/>
            <person name="Liu C."/>
            <person name="Li Y."/>
        </authorList>
    </citation>
    <scope>NUCLEOTIDE SEQUENCE</scope>
</reference>
<proteinExistence type="predicted"/>
<sequence length="98" mass="11785">MIERKNISLWLDKDLVKILSKLNYKYNKPLLEHEFKCFFYIYNIAYLPPYEPLNISEESFINSESTAKTMSNIVMKMKRANSDMIKVVHNFNFLKHFL</sequence>
<geneLocation type="chloroplast" evidence="1"/>
<evidence type="ECO:0000313" key="1">
    <source>
        <dbReference type="EMBL" id="AWD77410.1"/>
    </source>
</evidence>
<accession>A0A2S1FXD4</accession>
<dbReference type="AlphaFoldDB" id="A0A2S1FXD4"/>
<gene>
    <name evidence="1" type="ORF">Grafi_p226</name>
</gene>
<protein>
    <submittedName>
        <fullName evidence="1">Uncharacterized protein</fullName>
    </submittedName>
</protein>
<name>A0A2S1FXD4_9FLOR</name>
<keyword evidence="1" id="KW-0150">Chloroplast</keyword>
<keyword evidence="1" id="KW-0934">Plastid</keyword>
<organism evidence="1">
    <name type="scientific">Grateloupia filicina</name>
    <dbReference type="NCBI Taxonomy" id="31455"/>
    <lineage>
        <taxon>Eukaryota</taxon>
        <taxon>Rhodophyta</taxon>
        <taxon>Florideophyceae</taxon>
        <taxon>Rhodymeniophycidae</taxon>
        <taxon>Halymeniales</taxon>
        <taxon>Halymeniaceae</taxon>
        <taxon>Grateloupia</taxon>
    </lineage>
</organism>